<keyword evidence="1" id="KW-0732">Signal</keyword>
<reference evidence="2 3" key="1">
    <citation type="submission" date="2017-11" db="EMBL/GenBank/DDBJ databases">
        <title>De novo assembly and phasing of dikaryotic genomes from two isolates of Puccinia coronata f. sp. avenae, the causal agent of oat crown rust.</title>
        <authorList>
            <person name="Miller M.E."/>
            <person name="Zhang Y."/>
            <person name="Omidvar V."/>
            <person name="Sperschneider J."/>
            <person name="Schwessinger B."/>
            <person name="Raley C."/>
            <person name="Palmer J.M."/>
            <person name="Garnica D."/>
            <person name="Upadhyaya N."/>
            <person name="Rathjen J."/>
            <person name="Taylor J.M."/>
            <person name="Park R.F."/>
            <person name="Dodds P.N."/>
            <person name="Hirsch C.D."/>
            <person name="Kianian S.F."/>
            <person name="Figueroa M."/>
        </authorList>
    </citation>
    <scope>NUCLEOTIDE SEQUENCE [LARGE SCALE GENOMIC DNA]</scope>
    <source>
        <strain evidence="2">12NC29</strain>
    </source>
</reference>
<protein>
    <recommendedName>
        <fullName evidence="4">Secreted protein</fullName>
    </recommendedName>
</protein>
<feature type="chain" id="PRO_5014963441" description="Secreted protein" evidence="1">
    <location>
        <begin position="20"/>
        <end position="163"/>
    </location>
</feature>
<evidence type="ECO:0008006" key="4">
    <source>
        <dbReference type="Google" id="ProtNLM"/>
    </source>
</evidence>
<dbReference type="AlphaFoldDB" id="A0A2N5TVJ3"/>
<feature type="signal peptide" evidence="1">
    <location>
        <begin position="1"/>
        <end position="19"/>
    </location>
</feature>
<proteinExistence type="predicted"/>
<keyword evidence="3" id="KW-1185">Reference proteome</keyword>
<accession>A0A2N5TVJ3</accession>
<gene>
    <name evidence="2" type="ORF">PCANC_26313</name>
</gene>
<evidence type="ECO:0000313" key="2">
    <source>
        <dbReference type="EMBL" id="PLW29500.1"/>
    </source>
</evidence>
<evidence type="ECO:0000256" key="1">
    <source>
        <dbReference type="SAM" id="SignalP"/>
    </source>
</evidence>
<dbReference type="EMBL" id="PGCJ01000408">
    <property type="protein sequence ID" value="PLW29500.1"/>
    <property type="molecule type" value="Genomic_DNA"/>
</dbReference>
<comment type="caution">
    <text evidence="2">The sequence shown here is derived from an EMBL/GenBank/DDBJ whole genome shotgun (WGS) entry which is preliminary data.</text>
</comment>
<dbReference type="Proteomes" id="UP000235388">
    <property type="component" value="Unassembled WGS sequence"/>
</dbReference>
<name>A0A2N5TVJ3_9BASI</name>
<organism evidence="2 3">
    <name type="scientific">Puccinia coronata f. sp. avenae</name>
    <dbReference type="NCBI Taxonomy" id="200324"/>
    <lineage>
        <taxon>Eukaryota</taxon>
        <taxon>Fungi</taxon>
        <taxon>Dikarya</taxon>
        <taxon>Basidiomycota</taxon>
        <taxon>Pucciniomycotina</taxon>
        <taxon>Pucciniomycetes</taxon>
        <taxon>Pucciniales</taxon>
        <taxon>Pucciniaceae</taxon>
        <taxon>Puccinia</taxon>
    </lineage>
</organism>
<sequence>MQIPTYSLVLLAQTFVMSAVESLVQSSAPAFDHKTGCDLGKYPLETHYVKGNCVERGCWITSKRSKPLLCFLSQTSTPTSSTVVTLNSPVAVVVLHQAMTILFKERWQQRTDHSYYLMGVELGWRMYYTARASTSMLILATSFTKLLLATGNIRRTAYVSRPA</sequence>
<evidence type="ECO:0000313" key="3">
    <source>
        <dbReference type="Proteomes" id="UP000235388"/>
    </source>
</evidence>